<proteinExistence type="predicted"/>
<reference evidence="1 2" key="1">
    <citation type="submission" date="2015-01" db="EMBL/GenBank/DDBJ databases">
        <title>Evolution of Trichinella species and genotypes.</title>
        <authorList>
            <person name="Korhonen P.K."/>
            <person name="Edoardo P."/>
            <person name="Giuseppe L.R."/>
            <person name="Gasser R.B."/>
        </authorList>
    </citation>
    <scope>NUCLEOTIDE SEQUENCE [LARGE SCALE GENOMIC DNA]</scope>
    <source>
        <strain evidence="1">ISS37</strain>
    </source>
</reference>
<dbReference type="AlphaFoldDB" id="A0A0V0REI2"/>
<dbReference type="Proteomes" id="UP000054630">
    <property type="component" value="Unassembled WGS sequence"/>
</dbReference>
<organism evidence="1 2">
    <name type="scientific">Trichinella nelsoni</name>
    <dbReference type="NCBI Taxonomy" id="6336"/>
    <lineage>
        <taxon>Eukaryota</taxon>
        <taxon>Metazoa</taxon>
        <taxon>Ecdysozoa</taxon>
        <taxon>Nematoda</taxon>
        <taxon>Enoplea</taxon>
        <taxon>Dorylaimia</taxon>
        <taxon>Trichinellida</taxon>
        <taxon>Trichinellidae</taxon>
        <taxon>Trichinella</taxon>
    </lineage>
</organism>
<dbReference type="EMBL" id="JYDL01000247">
    <property type="protein sequence ID" value="KRX12913.1"/>
    <property type="molecule type" value="Genomic_DNA"/>
</dbReference>
<evidence type="ECO:0000313" key="2">
    <source>
        <dbReference type="Proteomes" id="UP000054630"/>
    </source>
</evidence>
<protein>
    <submittedName>
        <fullName evidence="1">Uncharacterized protein</fullName>
    </submittedName>
</protein>
<keyword evidence="2" id="KW-1185">Reference proteome</keyword>
<accession>A0A0V0REI2</accession>
<comment type="caution">
    <text evidence="1">The sequence shown here is derived from an EMBL/GenBank/DDBJ whole genome shotgun (WGS) entry which is preliminary data.</text>
</comment>
<evidence type="ECO:0000313" key="1">
    <source>
        <dbReference type="EMBL" id="KRX12913.1"/>
    </source>
</evidence>
<sequence>MLSKRAAVTTLLNFSQKLRTENSRNLWKRPHVRIPLVVDLLVCALLQSGQYNNECCHEMWKRPLVRIPLVVDQSVWFLFSLSQWFLKCELPPTSRS</sequence>
<gene>
    <name evidence="1" type="ORF">T07_4950</name>
</gene>
<name>A0A0V0REI2_9BILA</name>
<dbReference type="OrthoDB" id="5920748at2759"/>